<organism evidence="1 2">
    <name type="scientific">Methanosalsum natronophilum</name>
    <dbReference type="NCBI Taxonomy" id="768733"/>
    <lineage>
        <taxon>Archaea</taxon>
        <taxon>Methanobacteriati</taxon>
        <taxon>Methanobacteriota</taxon>
        <taxon>Stenosarchaea group</taxon>
        <taxon>Methanomicrobia</taxon>
        <taxon>Methanosarcinales</taxon>
        <taxon>Methanosarcinaceae</taxon>
        <taxon>Methanosalsum</taxon>
    </lineage>
</organism>
<sequence>MIDSIKQIGEYATQEQGDSLKSPEDLLKLLCEDPASSPAYRHIFMIEIEKNGESCSFVRVGSEEYSHDRILQYMYRKGGANGPDLSLTGRLTEPEKFFSNKILGWLKQDFSDFALGSDIRFLESLRRCITENTTKIVEELEKKSEPIRKQNENAIVTVIFHEGGIRKYIGDFPLFQNIFRDKALSRYYSKYNTESRAENQICSVCREKKDEVYGFVTPYPFYTVDKVGMVSGGFNQSLAWRNNPICRECSLLLEEGKKYLERCASFRFQNFNYLLIPKPVRPGIDTGIYEVIEDFHRQGADVRLSAKYLRLLDQTEDEVLDLLSRQENTFLCNILIYHAGKGEFKIDRYIEEIFPSRLRELFDAKKKVDRLPYISDLEIAAFSNGKKTGSAPFQFDFGTVRYFFRSEVDESLNGYFLGIVNKIFTGQPVDYQFLIYAYMRKIRKQFAQNYNTKESSLRGLALLCYLQELGLLRNPKERCMMKPSIADLRTDIPQPKIREISDTIFEHYADFFDSDAKKAVFLVGVLAQLLLNIQYMERKATPFRTKLHGMNLDRMKVTALFPKIQNKLEEYGKNYYRGLETLISQYMIQAGEEWSISKDEISFYFTLGMNLAYLFRSEREEEKTINDESKGEE</sequence>
<dbReference type="NCBIfam" id="TIGR02591">
    <property type="entry name" value="cas_Csh1"/>
    <property type="match status" value="1"/>
</dbReference>
<accession>A0A424Z4N1</accession>
<dbReference type="InterPro" id="IPR013420">
    <property type="entry name" value="CRISPR-assoc_prot_Cas8b/Csh1_C"/>
</dbReference>
<name>A0A424Z4N1_9EURY</name>
<comment type="caution">
    <text evidence="1">The sequence shown here is derived from an EMBL/GenBank/DDBJ whole genome shotgun (WGS) entry which is preliminary data.</text>
</comment>
<evidence type="ECO:0000313" key="2">
    <source>
        <dbReference type="Proteomes" id="UP000284763"/>
    </source>
</evidence>
<dbReference type="NCBIfam" id="TIGR02556">
    <property type="entry name" value="cas_TM1802"/>
    <property type="match status" value="1"/>
</dbReference>
<dbReference type="Proteomes" id="UP000284763">
    <property type="component" value="Unassembled WGS sequence"/>
</dbReference>
<proteinExistence type="predicted"/>
<evidence type="ECO:0000313" key="1">
    <source>
        <dbReference type="EMBL" id="RQD92739.1"/>
    </source>
</evidence>
<dbReference type="AlphaFoldDB" id="A0A424Z4N1"/>
<dbReference type="EMBL" id="QZAB01000018">
    <property type="protein sequence ID" value="RQD92739.1"/>
    <property type="molecule type" value="Genomic_DNA"/>
</dbReference>
<protein>
    <submittedName>
        <fullName evidence="1">TIGR02556 family CRISPR-associated protein</fullName>
    </submittedName>
</protein>
<reference evidence="1 2" key="1">
    <citation type="submission" date="2018-08" db="EMBL/GenBank/DDBJ databases">
        <title>The metabolism and importance of syntrophic acetate oxidation coupled to methane or sulfide production in haloalkaline environments.</title>
        <authorList>
            <person name="Timmers P.H.A."/>
            <person name="Vavourakis C.D."/>
            <person name="Sorokin D.Y."/>
            <person name="Sinninghe Damste J.S."/>
            <person name="Muyzer G."/>
            <person name="Stams A.J.M."/>
            <person name="Plugge C.M."/>
        </authorList>
    </citation>
    <scope>NUCLEOTIDE SEQUENCE [LARGE SCALE GENOMIC DNA]</scope>
    <source>
        <strain evidence="1">MSAO_Arc3</strain>
    </source>
</reference>
<dbReference type="InterPro" id="IPR013389">
    <property type="entry name" value="CRISPR-assoc_prot_Cas8b"/>
</dbReference>
<gene>
    <name evidence="1" type="ORF">D5R95_00220</name>
</gene>
<dbReference type="Pfam" id="PF09484">
    <property type="entry name" value="Cas_TM1802"/>
    <property type="match status" value="1"/>
</dbReference>